<dbReference type="AlphaFoldDB" id="A0A7I8VML6"/>
<sequence>MTSALKSGPNTPLGQRLRSPFMHQSPHPYPMPMGQNPSMAYFNQSGQVSAAVNSTPHMGSPFSDKSLGPSSFAPVKLGTKGADLRMPKPPKPPDKPLMPYMRYSRKVWDQVKAANSDLKLWEIGKIIGSMWRELPETEKQEYTEEYEAEKIQYNEAMKHYHNSPMYQSYVSAKSKAQEAQAAAQALAEEEEAAARRGKKITDTRICIQSAEDEDEPLDDGLWEKHLSSARYQRNHRLINEILGETVVPDMRTVVTTSRLAVLKRQVLSLITHQKKLEMELENLTKQHNGRKRLIVEASENFGRKWKKLCDNVPAMDEDVFEDRVENYMEELRKEKMAQVNGNDYTESIGQEEISLKNGVDHSKNNGIDEAPKVNGIEHPQNNGGEALEKVQEEPEAKKDEMEKEIETTETTATESPQVNGIKHDEKDDKEQIENDEKAHIENSEKKEQIETNEQELPKKEEEKMDESESVENSTENNAQQP</sequence>
<evidence type="ECO:0000313" key="6">
    <source>
        <dbReference type="Proteomes" id="UP000549394"/>
    </source>
</evidence>
<proteinExistence type="predicted"/>
<evidence type="ECO:0000256" key="1">
    <source>
        <dbReference type="PROSITE-ProRule" id="PRU00267"/>
    </source>
</evidence>
<dbReference type="Gene3D" id="1.10.30.10">
    <property type="entry name" value="High mobility group box domain"/>
    <property type="match status" value="1"/>
</dbReference>
<feature type="domain" description="HMG box" evidence="4">
    <location>
        <begin position="93"/>
        <end position="161"/>
    </location>
</feature>
<dbReference type="SUPFAM" id="SSF47095">
    <property type="entry name" value="HMG-box"/>
    <property type="match status" value="1"/>
</dbReference>
<dbReference type="PANTHER" id="PTHR46232:SF1">
    <property type="entry name" value="SWI_SNF-RELATED MATRIX-ASSOCIATED ACTIN-DEPENDENT REGULATOR OF CHROMATIN SUBFAMILY E MEMBER 1"/>
    <property type="match status" value="1"/>
</dbReference>
<feature type="region of interest" description="Disordered" evidence="3">
    <location>
        <begin position="355"/>
        <end position="481"/>
    </location>
</feature>
<feature type="compositionally biased region" description="Basic and acidic residues" evidence="3">
    <location>
        <begin position="421"/>
        <end position="462"/>
    </location>
</feature>
<dbReference type="SMART" id="SM00398">
    <property type="entry name" value="HMG"/>
    <property type="match status" value="1"/>
</dbReference>
<dbReference type="EMBL" id="CAJFCJ010000007">
    <property type="protein sequence ID" value="CAD5117518.1"/>
    <property type="molecule type" value="Genomic_DNA"/>
</dbReference>
<evidence type="ECO:0000256" key="2">
    <source>
        <dbReference type="SAM" id="Coils"/>
    </source>
</evidence>
<comment type="caution">
    <text evidence="5">The sequence shown here is derived from an EMBL/GenBank/DDBJ whole genome shotgun (WGS) entry which is preliminary data.</text>
</comment>
<accession>A0A7I8VML6</accession>
<dbReference type="CDD" id="cd21983">
    <property type="entry name" value="HMG-box_SMARCE1"/>
    <property type="match status" value="1"/>
</dbReference>
<keyword evidence="1" id="KW-0238">DNA-binding</keyword>
<keyword evidence="6" id="KW-1185">Reference proteome</keyword>
<dbReference type="PANTHER" id="PTHR46232">
    <property type="entry name" value="SMARCE1 REGULATOR OF CHROMATIN"/>
    <property type="match status" value="1"/>
</dbReference>
<dbReference type="GO" id="GO:0016514">
    <property type="term" value="C:SWI/SNF complex"/>
    <property type="evidence" value="ECO:0007669"/>
    <property type="project" value="TreeGrafter"/>
</dbReference>
<dbReference type="GO" id="GO:0031492">
    <property type="term" value="F:nucleosomal DNA binding"/>
    <property type="evidence" value="ECO:0007669"/>
    <property type="project" value="TreeGrafter"/>
</dbReference>
<feature type="coiled-coil region" evidence="2">
    <location>
        <begin position="139"/>
        <end position="196"/>
    </location>
</feature>
<feature type="region of interest" description="Disordered" evidence="3">
    <location>
        <begin position="1"/>
        <end position="41"/>
    </location>
</feature>
<protein>
    <submittedName>
        <fullName evidence="5">DgyrCDS6285</fullName>
    </submittedName>
</protein>
<keyword evidence="1" id="KW-0539">Nucleus</keyword>
<gene>
    <name evidence="5" type="ORF">DGYR_LOCUS6038</name>
</gene>
<feature type="compositionally biased region" description="Polar residues" evidence="3">
    <location>
        <begin position="1"/>
        <end position="13"/>
    </location>
</feature>
<dbReference type="GO" id="GO:0016922">
    <property type="term" value="F:nuclear receptor binding"/>
    <property type="evidence" value="ECO:0007669"/>
    <property type="project" value="TreeGrafter"/>
</dbReference>
<dbReference type="InterPro" id="IPR009071">
    <property type="entry name" value="HMG_box_dom"/>
</dbReference>
<feature type="DNA-binding region" description="HMG box" evidence="1">
    <location>
        <begin position="93"/>
        <end position="161"/>
    </location>
</feature>
<dbReference type="Pfam" id="PF00505">
    <property type="entry name" value="HMG_box"/>
    <property type="match status" value="1"/>
</dbReference>
<reference evidence="5 6" key="1">
    <citation type="submission" date="2020-08" db="EMBL/GenBank/DDBJ databases">
        <authorList>
            <person name="Hejnol A."/>
        </authorList>
    </citation>
    <scope>NUCLEOTIDE SEQUENCE [LARGE SCALE GENOMIC DNA]</scope>
</reference>
<dbReference type="FunFam" id="1.10.30.10:FF:000048">
    <property type="entry name" value="Putative SWI/SNF-related matrix-associated actin-dependent regulator chromatin subfamily E member"/>
    <property type="match status" value="1"/>
</dbReference>
<feature type="compositionally biased region" description="Basic and acidic residues" evidence="3">
    <location>
        <begin position="386"/>
        <end position="406"/>
    </location>
</feature>
<dbReference type="InterPro" id="IPR036910">
    <property type="entry name" value="HMG_box_dom_sf"/>
</dbReference>
<evidence type="ECO:0000259" key="4">
    <source>
        <dbReference type="PROSITE" id="PS50118"/>
    </source>
</evidence>
<feature type="compositionally biased region" description="Low complexity" evidence="3">
    <location>
        <begin position="470"/>
        <end position="481"/>
    </location>
</feature>
<name>A0A7I8VML6_9ANNE</name>
<keyword evidence="2" id="KW-0175">Coiled coil</keyword>
<dbReference type="Proteomes" id="UP000549394">
    <property type="component" value="Unassembled WGS sequence"/>
</dbReference>
<dbReference type="GO" id="GO:0045892">
    <property type="term" value="P:negative regulation of DNA-templated transcription"/>
    <property type="evidence" value="ECO:0007669"/>
    <property type="project" value="TreeGrafter"/>
</dbReference>
<evidence type="ECO:0000313" key="5">
    <source>
        <dbReference type="EMBL" id="CAD5117518.1"/>
    </source>
</evidence>
<evidence type="ECO:0000256" key="3">
    <source>
        <dbReference type="SAM" id="MobiDB-lite"/>
    </source>
</evidence>
<dbReference type="PROSITE" id="PS50118">
    <property type="entry name" value="HMG_BOX_2"/>
    <property type="match status" value="1"/>
</dbReference>
<dbReference type="OrthoDB" id="427030at2759"/>
<organism evidence="5 6">
    <name type="scientific">Dimorphilus gyrociliatus</name>
    <dbReference type="NCBI Taxonomy" id="2664684"/>
    <lineage>
        <taxon>Eukaryota</taxon>
        <taxon>Metazoa</taxon>
        <taxon>Spiralia</taxon>
        <taxon>Lophotrochozoa</taxon>
        <taxon>Annelida</taxon>
        <taxon>Polychaeta</taxon>
        <taxon>Polychaeta incertae sedis</taxon>
        <taxon>Dinophilidae</taxon>
        <taxon>Dimorphilus</taxon>
    </lineage>
</organism>